<organism evidence="2">
    <name type="scientific">metagenome</name>
    <dbReference type="NCBI Taxonomy" id="256318"/>
    <lineage>
        <taxon>unclassified sequences</taxon>
        <taxon>metagenomes</taxon>
    </lineage>
</organism>
<gene>
    <name evidence="2" type="ORF">NOCA1240455</name>
</gene>
<reference evidence="2" key="1">
    <citation type="submission" date="2015-08" db="EMBL/GenBank/DDBJ databases">
        <authorList>
            <person name="Babu N.S."/>
            <person name="Beckwith C.J."/>
            <person name="Beseler K.G."/>
            <person name="Brison A."/>
            <person name="Carone J.V."/>
            <person name="Caskin T.P."/>
            <person name="Diamond M."/>
            <person name="Durham M.E."/>
            <person name="Foxe J.M."/>
            <person name="Go M."/>
            <person name="Henderson B.A."/>
            <person name="Jones I.B."/>
            <person name="McGettigan J.A."/>
            <person name="Micheletti S.J."/>
            <person name="Nasrallah M.E."/>
            <person name="Ortiz D."/>
            <person name="Piller C.R."/>
            <person name="Privatt S.R."/>
            <person name="Schneider S.L."/>
            <person name="Sharp S."/>
            <person name="Smith T.C."/>
            <person name="Stanton J.D."/>
            <person name="Ullery H.E."/>
            <person name="Wilson R.J."/>
            <person name="Serrano M.G."/>
            <person name="Buck G."/>
            <person name="Lee V."/>
            <person name="Wang Y."/>
            <person name="Carvalho R."/>
            <person name="Voegtly L."/>
            <person name="Shi R."/>
            <person name="Duckworth R."/>
            <person name="Johnson A."/>
            <person name="Loviza R."/>
            <person name="Walstead R."/>
            <person name="Shah Z."/>
            <person name="Kiflezghi M."/>
            <person name="Wade K."/>
            <person name="Ball S.L."/>
            <person name="Bradley K.W."/>
            <person name="Asai D.J."/>
            <person name="Bowman C.A."/>
            <person name="Russell D.A."/>
            <person name="Pope W.H."/>
            <person name="Jacobs-Sera D."/>
            <person name="Hendrix R.W."/>
            <person name="Hatfull G.F."/>
        </authorList>
    </citation>
    <scope>NUCLEOTIDE SEQUENCE</scope>
</reference>
<name>A0A2P2CJS4_9ZZZZ</name>
<accession>A0A2P2CJS4</accession>
<protein>
    <submittedName>
        <fullName evidence="2">Uncharacterized protein</fullName>
    </submittedName>
</protein>
<feature type="region of interest" description="Disordered" evidence="1">
    <location>
        <begin position="1"/>
        <end position="22"/>
    </location>
</feature>
<proteinExistence type="predicted"/>
<dbReference type="AlphaFoldDB" id="A0A2P2CJS4"/>
<evidence type="ECO:0000313" key="2">
    <source>
        <dbReference type="EMBL" id="CUR61352.1"/>
    </source>
</evidence>
<feature type="compositionally biased region" description="Pro residues" evidence="1">
    <location>
        <begin position="1"/>
        <end position="10"/>
    </location>
</feature>
<sequence>MSPTPPPPETGRPDASSEPFPEPWRGLVDDAAVFPPGNADLRDALTAYDARRSEWWSGLVGSFVVTDTDLGSVPAGVPVSVVLTTGAGAVEGVASLAARKGLTLAGLEVAVRDAADPVGNVRRIDAAARAVDLAAPLFIEVPGPATASWLAAVDEVAACDHRLKLRLGNVDHDLVPDAATVASWIDAALDRELRFKATAGLHRAVRHEPEGGGAHGFLNVLGATAALWDGGSTTDAVEVLEQRDGNALTDLDVAAARRWFTSFGSCSVTEPLDDLISLGLIEKAVHTQ</sequence>
<evidence type="ECO:0000256" key="1">
    <source>
        <dbReference type="SAM" id="MobiDB-lite"/>
    </source>
</evidence>
<dbReference type="EMBL" id="CZKB01000017">
    <property type="protein sequence ID" value="CUR61352.1"/>
    <property type="molecule type" value="Genomic_DNA"/>
</dbReference>